<evidence type="ECO:0000313" key="2">
    <source>
        <dbReference type="Proteomes" id="UP001501126"/>
    </source>
</evidence>
<dbReference type="Pfam" id="PF14412">
    <property type="entry name" value="AHH"/>
    <property type="match status" value="1"/>
</dbReference>
<sequence length="339" mass="37376">MDDDLGAIAYYQPDVVSYSDYMPFGMQMAERNGSTGDYRYGFQGQEKDDEIKGEGNSVNYTFRMHDPRVGRFFAVDPLALRCPFYSPYAFSGNRVIDAKELKGLQPDILNESNIGFDLWESLLDVMGCIPVAGEVFDGINALIYTFEGDYANAAISTAAIIPVVGDLGKAGKYIVKVGKVTDATVTGGRVFKNVARVQRYLTDVAQYGENSANALWDSWKLRKSMKGALEVGEHAHHLIPVNLVKNNQVVKDALGAGYDINGKGNGIGLIPVKNGGTHAKHKKYTEQIDMKINSWAKQNEGYTPEQAKEFLETLQESLHKIVETASKKNGVKVNDIKLD</sequence>
<dbReference type="EMBL" id="BAAAFH010000020">
    <property type="protein sequence ID" value="GAA0876010.1"/>
    <property type="molecule type" value="Genomic_DNA"/>
</dbReference>
<comment type="caution">
    <text evidence="1">The sequence shown here is derived from an EMBL/GenBank/DDBJ whole genome shotgun (WGS) entry which is preliminary data.</text>
</comment>
<dbReference type="InterPro" id="IPR032871">
    <property type="entry name" value="AHH_dom_containing"/>
</dbReference>
<proteinExistence type="predicted"/>
<dbReference type="NCBIfam" id="TIGR03696">
    <property type="entry name" value="Rhs_assc_core"/>
    <property type="match status" value="1"/>
</dbReference>
<reference evidence="1 2" key="1">
    <citation type="journal article" date="2019" name="Int. J. Syst. Evol. Microbiol.">
        <title>The Global Catalogue of Microorganisms (GCM) 10K type strain sequencing project: providing services to taxonomists for standard genome sequencing and annotation.</title>
        <authorList>
            <consortium name="The Broad Institute Genomics Platform"/>
            <consortium name="The Broad Institute Genome Sequencing Center for Infectious Disease"/>
            <person name="Wu L."/>
            <person name="Ma J."/>
        </authorList>
    </citation>
    <scope>NUCLEOTIDE SEQUENCE [LARGE SCALE GENOMIC DNA]</scope>
    <source>
        <strain evidence="1 2">JCM 16083</strain>
    </source>
</reference>
<dbReference type="CDD" id="cd20745">
    <property type="entry name" value="FIX_RhsA_AHH_HNH-like"/>
    <property type="match status" value="1"/>
</dbReference>
<accession>A0ABN1MRM1</accession>
<dbReference type="Proteomes" id="UP001501126">
    <property type="component" value="Unassembled WGS sequence"/>
</dbReference>
<evidence type="ECO:0008006" key="3">
    <source>
        <dbReference type="Google" id="ProtNLM"/>
    </source>
</evidence>
<evidence type="ECO:0000313" key="1">
    <source>
        <dbReference type="EMBL" id="GAA0876010.1"/>
    </source>
</evidence>
<dbReference type="InterPro" id="IPR022385">
    <property type="entry name" value="Rhs_assc_core"/>
</dbReference>
<organism evidence="1 2">
    <name type="scientific">Wandonia haliotis</name>
    <dbReference type="NCBI Taxonomy" id="574963"/>
    <lineage>
        <taxon>Bacteria</taxon>
        <taxon>Pseudomonadati</taxon>
        <taxon>Bacteroidota</taxon>
        <taxon>Flavobacteriia</taxon>
        <taxon>Flavobacteriales</taxon>
        <taxon>Crocinitomicaceae</taxon>
        <taxon>Wandonia</taxon>
    </lineage>
</organism>
<dbReference type="Gene3D" id="2.180.10.10">
    <property type="entry name" value="RHS repeat-associated core"/>
    <property type="match status" value="1"/>
</dbReference>
<name>A0ABN1MRM1_9FLAO</name>
<protein>
    <recommendedName>
        <fullName evidence="3">RHS repeat-associated core domain-containing protein</fullName>
    </recommendedName>
</protein>
<gene>
    <name evidence="1" type="ORF">GCM10009118_24200</name>
</gene>
<keyword evidence="2" id="KW-1185">Reference proteome</keyword>